<dbReference type="Pfam" id="PF00512">
    <property type="entry name" value="HisKA"/>
    <property type="match status" value="1"/>
</dbReference>
<dbReference type="EMBL" id="CP046401">
    <property type="protein sequence ID" value="QGY46712.1"/>
    <property type="molecule type" value="Genomic_DNA"/>
</dbReference>
<dbReference type="CDD" id="cd17546">
    <property type="entry name" value="REC_hyHK_CKI1_RcsC-like"/>
    <property type="match status" value="1"/>
</dbReference>
<dbReference type="InterPro" id="IPR036097">
    <property type="entry name" value="HisK_dim/P_sf"/>
</dbReference>
<keyword evidence="5" id="KW-0418">Kinase</keyword>
<evidence type="ECO:0000256" key="4">
    <source>
        <dbReference type="ARBA" id="ARBA00022679"/>
    </source>
</evidence>
<evidence type="ECO:0000256" key="1">
    <source>
        <dbReference type="ARBA" id="ARBA00000085"/>
    </source>
</evidence>
<dbReference type="InterPro" id="IPR011006">
    <property type="entry name" value="CheY-like_superfamily"/>
</dbReference>
<dbReference type="GO" id="GO:0000155">
    <property type="term" value="F:phosphorelay sensor kinase activity"/>
    <property type="evidence" value="ECO:0007669"/>
    <property type="project" value="InterPro"/>
</dbReference>
<evidence type="ECO:0000313" key="10">
    <source>
        <dbReference type="EMBL" id="QGY46712.1"/>
    </source>
</evidence>
<dbReference type="InterPro" id="IPR036890">
    <property type="entry name" value="HATPase_C_sf"/>
</dbReference>
<feature type="transmembrane region" description="Helical" evidence="7">
    <location>
        <begin position="45"/>
        <end position="63"/>
    </location>
</feature>
<evidence type="ECO:0000259" key="9">
    <source>
        <dbReference type="PROSITE" id="PS50110"/>
    </source>
</evidence>
<dbReference type="SUPFAM" id="SSF47384">
    <property type="entry name" value="Homodimeric domain of signal transducing histidine kinase"/>
    <property type="match status" value="1"/>
</dbReference>
<dbReference type="CDD" id="cd00082">
    <property type="entry name" value="HisKA"/>
    <property type="match status" value="1"/>
</dbReference>
<dbReference type="Pfam" id="PF02518">
    <property type="entry name" value="HATPase_c"/>
    <property type="match status" value="1"/>
</dbReference>
<keyword evidence="7" id="KW-0812">Transmembrane</keyword>
<proteinExistence type="predicted"/>
<dbReference type="InterPro" id="IPR003661">
    <property type="entry name" value="HisK_dim/P_dom"/>
</dbReference>
<evidence type="ECO:0000256" key="3">
    <source>
        <dbReference type="ARBA" id="ARBA00022553"/>
    </source>
</evidence>
<dbReference type="Gene3D" id="3.30.565.10">
    <property type="entry name" value="Histidine kinase-like ATPase, C-terminal domain"/>
    <property type="match status" value="1"/>
</dbReference>
<dbReference type="FunFam" id="3.30.565.10:FF:000006">
    <property type="entry name" value="Sensor histidine kinase WalK"/>
    <property type="match status" value="1"/>
</dbReference>
<evidence type="ECO:0000259" key="8">
    <source>
        <dbReference type="PROSITE" id="PS50109"/>
    </source>
</evidence>
<dbReference type="PROSITE" id="PS50109">
    <property type="entry name" value="HIS_KIN"/>
    <property type="match status" value="1"/>
</dbReference>
<sequence>MKISLKFEYKITLAYLLIGGLWILFSDKILHTFAKDAAYLTQLQTLKGWFYVILTGVLFYILLKRHLERLRKAEQEAKESDRLKTSFLQNISHEIRTPMNGIIGFASLLEFDDLPENQKKEYIKIITKSSKQLLSIVNDVLDISMIQSGNIKVNDEIVNINELLEDIYTVFSPRIPSKVKFILTKGLDNKSVFVLTDRSKLRQILINLVSNSIKFTEKGYIEFGYYIKNKKLKFYVEDTGIGIKSELHEKIFERFRKADNNLMRLYDGIGLGLAICKGNIDLLRGEIGLDSKEGVGSRFYFTIPYKTRNRAVELNSLESDFVANPKNESLILVVEDDKSNLRYVMEILRRAQINYAVAKNGKEAVEICKTEKNIFMVLMDLKMPVMDGYQATKKIKDIRSDLPVIAQTAFAFEEEKQKVLESGFDDYLSKPFNRKELLKIIKEYQQFN</sequence>
<protein>
    <recommendedName>
        <fullName evidence="2">histidine kinase</fullName>
        <ecNumber evidence="2">2.7.13.3</ecNumber>
    </recommendedName>
</protein>
<dbReference type="SMART" id="SM00448">
    <property type="entry name" value="REC"/>
    <property type="match status" value="1"/>
</dbReference>
<dbReference type="SUPFAM" id="SSF55874">
    <property type="entry name" value="ATPase domain of HSP90 chaperone/DNA topoisomerase II/histidine kinase"/>
    <property type="match status" value="1"/>
</dbReference>
<keyword evidence="7" id="KW-1133">Transmembrane helix</keyword>
<dbReference type="AlphaFoldDB" id="A0A6I6K2P7"/>
<feature type="domain" description="Histidine kinase" evidence="8">
    <location>
        <begin position="90"/>
        <end position="307"/>
    </location>
</feature>
<dbReference type="Proteomes" id="UP000428260">
    <property type="component" value="Chromosome"/>
</dbReference>
<dbReference type="GO" id="GO:0005886">
    <property type="term" value="C:plasma membrane"/>
    <property type="evidence" value="ECO:0007669"/>
    <property type="project" value="TreeGrafter"/>
</dbReference>
<organism evidence="10 11">
    <name type="scientific">Maribellus comscasis</name>
    <dbReference type="NCBI Taxonomy" id="2681766"/>
    <lineage>
        <taxon>Bacteria</taxon>
        <taxon>Pseudomonadati</taxon>
        <taxon>Bacteroidota</taxon>
        <taxon>Bacteroidia</taxon>
        <taxon>Marinilabiliales</taxon>
        <taxon>Prolixibacteraceae</taxon>
        <taxon>Maribellus</taxon>
    </lineage>
</organism>
<dbReference type="PROSITE" id="PS50110">
    <property type="entry name" value="RESPONSE_REGULATORY"/>
    <property type="match status" value="1"/>
</dbReference>
<keyword evidence="4" id="KW-0808">Transferase</keyword>
<keyword evidence="11" id="KW-1185">Reference proteome</keyword>
<feature type="domain" description="Response regulatory" evidence="9">
    <location>
        <begin position="330"/>
        <end position="445"/>
    </location>
</feature>
<dbReference type="EC" id="2.7.13.3" evidence="2"/>
<accession>A0A6I6K2P7</accession>
<dbReference type="SMART" id="SM00387">
    <property type="entry name" value="HATPase_c"/>
    <property type="match status" value="1"/>
</dbReference>
<dbReference type="KEGG" id="mcos:GM418_24560"/>
<dbReference type="PANTHER" id="PTHR43047">
    <property type="entry name" value="TWO-COMPONENT HISTIDINE PROTEIN KINASE"/>
    <property type="match status" value="1"/>
</dbReference>
<dbReference type="InterPro" id="IPR001789">
    <property type="entry name" value="Sig_transdc_resp-reg_receiver"/>
</dbReference>
<name>A0A6I6K2P7_9BACT</name>
<dbReference type="SMART" id="SM00388">
    <property type="entry name" value="HisKA"/>
    <property type="match status" value="1"/>
</dbReference>
<dbReference type="GO" id="GO:0009927">
    <property type="term" value="F:histidine phosphotransfer kinase activity"/>
    <property type="evidence" value="ECO:0007669"/>
    <property type="project" value="TreeGrafter"/>
</dbReference>
<evidence type="ECO:0000256" key="7">
    <source>
        <dbReference type="SAM" id="Phobius"/>
    </source>
</evidence>
<dbReference type="Pfam" id="PF00072">
    <property type="entry name" value="Response_reg"/>
    <property type="match status" value="1"/>
</dbReference>
<dbReference type="PRINTS" id="PR00344">
    <property type="entry name" value="BCTRLSENSOR"/>
</dbReference>
<evidence type="ECO:0000256" key="5">
    <source>
        <dbReference type="ARBA" id="ARBA00022777"/>
    </source>
</evidence>
<keyword evidence="3 6" id="KW-0597">Phosphoprotein</keyword>
<dbReference type="RefSeq" id="WP_158869862.1">
    <property type="nucleotide sequence ID" value="NZ_CP046401.1"/>
</dbReference>
<gene>
    <name evidence="10" type="ORF">GM418_24560</name>
</gene>
<evidence type="ECO:0000256" key="2">
    <source>
        <dbReference type="ARBA" id="ARBA00012438"/>
    </source>
</evidence>
<feature type="transmembrane region" description="Helical" evidence="7">
    <location>
        <begin position="7"/>
        <end position="25"/>
    </location>
</feature>
<dbReference type="PANTHER" id="PTHR43047:SF72">
    <property type="entry name" value="OSMOSENSING HISTIDINE PROTEIN KINASE SLN1"/>
    <property type="match status" value="1"/>
</dbReference>
<evidence type="ECO:0000313" key="11">
    <source>
        <dbReference type="Proteomes" id="UP000428260"/>
    </source>
</evidence>
<dbReference type="SUPFAM" id="SSF52172">
    <property type="entry name" value="CheY-like"/>
    <property type="match status" value="1"/>
</dbReference>
<dbReference type="Gene3D" id="3.40.50.2300">
    <property type="match status" value="1"/>
</dbReference>
<keyword evidence="7" id="KW-0472">Membrane</keyword>
<dbReference type="CDD" id="cd16922">
    <property type="entry name" value="HATPase_EvgS-ArcB-TorS-like"/>
    <property type="match status" value="1"/>
</dbReference>
<dbReference type="InterPro" id="IPR003594">
    <property type="entry name" value="HATPase_dom"/>
</dbReference>
<feature type="modified residue" description="4-aspartylphosphate" evidence="6">
    <location>
        <position position="380"/>
    </location>
</feature>
<reference evidence="10 11" key="1">
    <citation type="submission" date="2019-11" db="EMBL/GenBank/DDBJ databases">
        <authorList>
            <person name="Zheng R.K."/>
            <person name="Sun C.M."/>
        </authorList>
    </citation>
    <scope>NUCLEOTIDE SEQUENCE [LARGE SCALE GENOMIC DNA]</scope>
    <source>
        <strain evidence="10 11">WC007</strain>
    </source>
</reference>
<dbReference type="InterPro" id="IPR005467">
    <property type="entry name" value="His_kinase_dom"/>
</dbReference>
<comment type="catalytic activity">
    <reaction evidence="1">
        <text>ATP + protein L-histidine = ADP + protein N-phospho-L-histidine.</text>
        <dbReference type="EC" id="2.7.13.3"/>
    </reaction>
</comment>
<dbReference type="InterPro" id="IPR004358">
    <property type="entry name" value="Sig_transdc_His_kin-like_C"/>
</dbReference>
<dbReference type="Gene3D" id="1.10.287.130">
    <property type="match status" value="1"/>
</dbReference>
<evidence type="ECO:0000256" key="6">
    <source>
        <dbReference type="PROSITE-ProRule" id="PRU00169"/>
    </source>
</evidence>